<feature type="transmembrane region" description="Helical" evidence="7">
    <location>
        <begin position="431"/>
        <end position="452"/>
    </location>
</feature>
<dbReference type="PANTHER" id="PTHR30250:SF11">
    <property type="entry name" value="O-ANTIGEN TRANSPORTER-RELATED"/>
    <property type="match status" value="1"/>
</dbReference>
<dbReference type="EMBL" id="QURN01000021">
    <property type="protein sequence ID" value="RFC63963.1"/>
    <property type="molecule type" value="Genomic_DNA"/>
</dbReference>
<dbReference type="InterPro" id="IPR044550">
    <property type="entry name" value="WzxE"/>
</dbReference>
<feature type="compositionally biased region" description="Low complexity" evidence="6">
    <location>
        <begin position="22"/>
        <end position="32"/>
    </location>
</feature>
<sequence length="528" mass="55917">MSLAEVQPIETSGATVKKPTDQPASAAGATEAAPAQGERSYLQIFKSSATIAGSSLVQLIFSIARNKSAALWLGPDGVGLMGLYNSIIDLAQGLAGSGLVGSGVRQIAEANGTGDATLIARTATALRWLALALGICGALLLILFATPVASLTFGDSTHSVGVAMVAAAVFLRLFASGQTALLQGLRKIGDLARVNIFAAMFGACSFIALIWAFGKDGIVPALILDGGILAALAWYHARRIDVAKSDFTAREISTEARQMLRLGLVFMANGLFTLGATYAVRIIVTHEAGIGAAGLYQAAWALASLYAGFILQAMGVDFYPRLTAAAKDNDECNRLVNEQTHVSILLAGPGLLATLTLAPLVVHLFYSAEFSGAVDILRWFCLGMMLRIVAWPMGFIVLAKNEQRIFFWTELIAALVQVGLSFLLVQRYGPAGAGAAFFGLYLWHSALIGYLANRISGFRWSAENIRVGGSYILMAIVVCVAFAELDSLQAMGLGLVLTALCSLHSLHALLTLVPHERLPRAIARFVRK</sequence>
<evidence type="ECO:0000313" key="9">
    <source>
        <dbReference type="Proteomes" id="UP000262379"/>
    </source>
</evidence>
<dbReference type="InterPro" id="IPR050833">
    <property type="entry name" value="Poly_Biosynth_Transport"/>
</dbReference>
<proteinExistence type="predicted"/>
<feature type="transmembrane region" description="Helical" evidence="7">
    <location>
        <begin position="405"/>
        <end position="425"/>
    </location>
</feature>
<keyword evidence="5 7" id="KW-0472">Membrane</keyword>
<keyword evidence="3 7" id="KW-0812">Transmembrane</keyword>
<organism evidence="8 9">
    <name type="scientific">Mesorhizobium denitrificans</name>
    <dbReference type="NCBI Taxonomy" id="2294114"/>
    <lineage>
        <taxon>Bacteria</taxon>
        <taxon>Pseudomonadati</taxon>
        <taxon>Pseudomonadota</taxon>
        <taxon>Alphaproteobacteria</taxon>
        <taxon>Hyphomicrobiales</taxon>
        <taxon>Phyllobacteriaceae</taxon>
        <taxon>Mesorhizobium</taxon>
    </lineage>
</organism>
<feature type="transmembrane region" description="Helical" evidence="7">
    <location>
        <begin position="290"/>
        <end position="311"/>
    </location>
</feature>
<feature type="transmembrane region" description="Helical" evidence="7">
    <location>
        <begin position="489"/>
        <end position="510"/>
    </location>
</feature>
<feature type="transmembrane region" description="Helical" evidence="7">
    <location>
        <begin position="344"/>
        <end position="365"/>
    </location>
</feature>
<feature type="transmembrane region" description="Helical" evidence="7">
    <location>
        <begin position="258"/>
        <end position="284"/>
    </location>
</feature>
<evidence type="ECO:0000256" key="5">
    <source>
        <dbReference type="ARBA" id="ARBA00023136"/>
    </source>
</evidence>
<name>A0A371X416_9HYPH</name>
<gene>
    <name evidence="8" type="ORF">DY251_19975</name>
</gene>
<feature type="transmembrane region" description="Helical" evidence="7">
    <location>
        <begin position="218"/>
        <end position="237"/>
    </location>
</feature>
<feature type="transmembrane region" description="Helical" evidence="7">
    <location>
        <begin position="377"/>
        <end position="398"/>
    </location>
</feature>
<dbReference type="CDD" id="cd13125">
    <property type="entry name" value="MATE_like_10"/>
    <property type="match status" value="1"/>
</dbReference>
<accession>A0A371X416</accession>
<evidence type="ECO:0000256" key="2">
    <source>
        <dbReference type="ARBA" id="ARBA00022475"/>
    </source>
</evidence>
<protein>
    <submittedName>
        <fullName evidence="8">O-antigen translocase</fullName>
    </submittedName>
</protein>
<dbReference type="GO" id="GO:0005886">
    <property type="term" value="C:plasma membrane"/>
    <property type="evidence" value="ECO:0007669"/>
    <property type="project" value="UniProtKB-SubCell"/>
</dbReference>
<feature type="region of interest" description="Disordered" evidence="6">
    <location>
        <begin position="1"/>
        <end position="32"/>
    </location>
</feature>
<dbReference type="Pfam" id="PF13440">
    <property type="entry name" value="Polysacc_synt_3"/>
    <property type="match status" value="1"/>
</dbReference>
<dbReference type="Proteomes" id="UP000262379">
    <property type="component" value="Unassembled WGS sequence"/>
</dbReference>
<keyword evidence="4 7" id="KW-1133">Transmembrane helix</keyword>
<evidence type="ECO:0000313" key="8">
    <source>
        <dbReference type="EMBL" id="RFC63963.1"/>
    </source>
</evidence>
<comment type="subcellular location">
    <subcellularLocation>
        <location evidence="1">Cell membrane</location>
        <topology evidence="1">Multi-pass membrane protein</topology>
    </subcellularLocation>
</comment>
<keyword evidence="9" id="KW-1185">Reference proteome</keyword>
<comment type="caution">
    <text evidence="8">The sequence shown here is derived from an EMBL/GenBank/DDBJ whole genome shotgun (WGS) entry which is preliminary data.</text>
</comment>
<feature type="transmembrane region" description="Helical" evidence="7">
    <location>
        <begin position="194"/>
        <end position="212"/>
    </location>
</feature>
<evidence type="ECO:0000256" key="3">
    <source>
        <dbReference type="ARBA" id="ARBA00022692"/>
    </source>
</evidence>
<feature type="transmembrane region" description="Helical" evidence="7">
    <location>
        <begin position="128"/>
        <end position="149"/>
    </location>
</feature>
<feature type="transmembrane region" description="Helical" evidence="7">
    <location>
        <begin position="161"/>
        <end position="182"/>
    </location>
</feature>
<evidence type="ECO:0000256" key="7">
    <source>
        <dbReference type="SAM" id="Phobius"/>
    </source>
</evidence>
<evidence type="ECO:0000256" key="4">
    <source>
        <dbReference type="ARBA" id="ARBA00022989"/>
    </source>
</evidence>
<evidence type="ECO:0000256" key="6">
    <source>
        <dbReference type="SAM" id="MobiDB-lite"/>
    </source>
</evidence>
<keyword evidence="2" id="KW-1003">Cell membrane</keyword>
<evidence type="ECO:0000256" key="1">
    <source>
        <dbReference type="ARBA" id="ARBA00004651"/>
    </source>
</evidence>
<dbReference type="GO" id="GO:0009246">
    <property type="term" value="P:enterobacterial common antigen biosynthetic process"/>
    <property type="evidence" value="ECO:0007669"/>
    <property type="project" value="InterPro"/>
</dbReference>
<dbReference type="AlphaFoldDB" id="A0A371X416"/>
<dbReference type="PANTHER" id="PTHR30250">
    <property type="entry name" value="PST FAMILY PREDICTED COLANIC ACID TRANSPORTER"/>
    <property type="match status" value="1"/>
</dbReference>
<reference evidence="9" key="1">
    <citation type="submission" date="2018-08" db="EMBL/GenBank/DDBJ databases">
        <authorList>
            <person name="Im W.T."/>
        </authorList>
    </citation>
    <scope>NUCLEOTIDE SEQUENCE [LARGE SCALE GENOMIC DNA]</scope>
    <source>
        <strain evidence="9">LA-28</strain>
    </source>
</reference>
<feature type="transmembrane region" description="Helical" evidence="7">
    <location>
        <begin position="464"/>
        <end position="483"/>
    </location>
</feature>